<feature type="region of interest" description="Disordered" evidence="9">
    <location>
        <begin position="291"/>
        <end position="497"/>
    </location>
</feature>
<sequence>MLGAEFDEDLTRRRTGEGFFRPPRSSFMADDSDGGSETGSKPGRVIATAAPAGPTAASDEIGITPQLMLETDDGHQSPIHGDALRRSGDDAMVIALSGSEHQPRAGSGSRANSGSRVNSGSDGGAVPYQYAVDAEEDEDFSRRESLTVPKARWEAPVVVASPTGPGPTALSQPNARTSSIGAGNPAVRAEGSQNHHHQSHQQHHHKSKRDSHFSGTESLENSANPYVPASQQHAGRGGPPLRLANMSLTAPPPTAMSADTVERMHLIAMLRECLERLESRPVAAGGTYVRASDRRDHHAGEMPTPRRSHAPGDHHGASYAFDAVVPAGHRRKKQTRSKSGSCNPGTLGSASPALPAVPAPADHPATPDMPSQATSQEKEIARRRASTTSLPEGTVHGVDQVGGERPPPLKGTNFHGSGYGNFQQPPQPGQGNSPTTVHPTTKRRSRRLSGVNFGGEGSPADDATRRQLQRIESGGSFRRTLSSQSMTAGRNAAPSSTTVAAKMGASFASIAHAHEQNEMDLIEDVVSNSGMGPTPMHKKRSSTKIVASTPHASPAGAPPVDDDAASRGSSAGSLNNTSGSGHRNPSQGGGPGSKKDATKRLGLPDSHKLVQVADVSYVIATFVIYALAIGGLVRQPGTPSALFVAPIGAAYAATVAWTVLRFFVQQRSGAWDIAAQLPDIRSYYLRSWFALDVFCALPLDFVALAWSVDVFLWLQLRHALRVPRLSSLTRSANPLKERRMGILMFILVLVAVFAIHVFSAGFSQIEDDMTYTEGVYWTITTISSVGYGDVVPSTAALNRGYAALVMVFGVMMISAITALATSTITARDALDEAVRAKKAMLSSMLEYYRIPWQEQIEIIGLFPVALDKENEKGFTNLVENLPGFMVGRIERYTRAKALADAIPLFSELPVDVVLDVTSKLQQHFATANEEIISKGDEGNEMFFLVRGVADVIIPVSDTEDLVVASLRSGAFFGEMALLQNTTRTASVVTVVPCELLVLSKSDFQHLVHEHQILEKLFLEVIFARLELTSLTQREDHELRRQAATDCDEDGSSETGTESSDKDNDDNNGNGHRRGELSASNRDDPALVSALVPSPYGLHAEPVNPLALPEEPELAQPAIAHVDSQATSGRSDSGHVAAAHGTAGNTADTRYGAAAAEPSASRPSSFRSIPSGTMQRRPPPQPSQEPDADRPLTWIF</sequence>
<dbReference type="PANTHER" id="PTHR45638:SF11">
    <property type="entry name" value="CYCLIC NUCLEOTIDE-GATED CATION CHANNEL SUBUNIT A"/>
    <property type="match status" value="1"/>
</dbReference>
<keyword evidence="4 10" id="KW-1133">Transmembrane helix</keyword>
<protein>
    <recommendedName>
        <fullName evidence="11">Cyclic nucleotide-binding domain-containing protein</fullName>
    </recommendedName>
</protein>
<name>A0A7S1LQR2_NEODS</name>
<evidence type="ECO:0000259" key="11">
    <source>
        <dbReference type="PROSITE" id="PS50042"/>
    </source>
</evidence>
<feature type="region of interest" description="Disordered" evidence="9">
    <location>
        <begin position="526"/>
        <end position="600"/>
    </location>
</feature>
<feature type="region of interest" description="Disordered" evidence="9">
    <location>
        <begin position="1038"/>
        <end position="1084"/>
    </location>
</feature>
<keyword evidence="5" id="KW-0406">Ion transport</keyword>
<feature type="compositionally biased region" description="Basic and acidic residues" evidence="9">
    <location>
        <begin position="291"/>
        <end position="300"/>
    </location>
</feature>
<dbReference type="Pfam" id="PF00520">
    <property type="entry name" value="Ion_trans"/>
    <property type="match status" value="1"/>
</dbReference>
<dbReference type="GO" id="GO:0005221">
    <property type="term" value="F:intracellularly cyclic nucleotide-activated monoatomic cation channel activity"/>
    <property type="evidence" value="ECO:0007669"/>
    <property type="project" value="InterPro"/>
</dbReference>
<keyword evidence="7" id="KW-1071">Ligand-gated ion channel</keyword>
<dbReference type="AlphaFoldDB" id="A0A7S1LQR2"/>
<feature type="region of interest" description="Disordered" evidence="9">
    <location>
        <begin position="98"/>
        <end position="126"/>
    </location>
</feature>
<feature type="compositionally biased region" description="Polar residues" evidence="9">
    <location>
        <begin position="479"/>
        <end position="497"/>
    </location>
</feature>
<evidence type="ECO:0000256" key="7">
    <source>
        <dbReference type="ARBA" id="ARBA00023286"/>
    </source>
</evidence>
<dbReference type="Gene3D" id="1.10.287.70">
    <property type="match status" value="1"/>
</dbReference>
<gene>
    <name evidence="12" type="ORF">NDES1114_LOCUS12172</name>
</gene>
<feature type="compositionally biased region" description="Low complexity" evidence="9">
    <location>
        <begin position="420"/>
        <end position="434"/>
    </location>
</feature>
<organism evidence="12">
    <name type="scientific">Neobodo designis</name>
    <name type="common">Flagellated protozoan</name>
    <name type="synonym">Bodo designis</name>
    <dbReference type="NCBI Taxonomy" id="312471"/>
    <lineage>
        <taxon>Eukaryota</taxon>
        <taxon>Discoba</taxon>
        <taxon>Euglenozoa</taxon>
        <taxon>Kinetoplastea</taxon>
        <taxon>Metakinetoplastina</taxon>
        <taxon>Neobodonida</taxon>
        <taxon>Neobodo</taxon>
    </lineage>
</organism>
<dbReference type="InterPro" id="IPR018488">
    <property type="entry name" value="cNMP-bd_CS"/>
</dbReference>
<feature type="transmembrane region" description="Helical" evidence="10">
    <location>
        <begin position="688"/>
        <end position="714"/>
    </location>
</feature>
<reference evidence="12" key="1">
    <citation type="submission" date="2021-01" db="EMBL/GenBank/DDBJ databases">
        <authorList>
            <person name="Corre E."/>
            <person name="Pelletier E."/>
            <person name="Niang G."/>
            <person name="Scheremetjew M."/>
            <person name="Finn R."/>
            <person name="Kale V."/>
            <person name="Holt S."/>
            <person name="Cochrane G."/>
            <person name="Meng A."/>
            <person name="Brown T."/>
            <person name="Cohen L."/>
        </authorList>
    </citation>
    <scope>NUCLEOTIDE SEQUENCE</scope>
    <source>
        <strain evidence="12">CCAP 1951/1</strain>
    </source>
</reference>
<feature type="region of interest" description="Disordered" evidence="9">
    <location>
        <begin position="157"/>
        <end position="255"/>
    </location>
</feature>
<dbReference type="InterPro" id="IPR018490">
    <property type="entry name" value="cNMP-bd_dom_sf"/>
</dbReference>
<feature type="transmembrane region" description="Helical" evidence="10">
    <location>
        <begin position="640"/>
        <end position="660"/>
    </location>
</feature>
<evidence type="ECO:0000256" key="6">
    <source>
        <dbReference type="ARBA" id="ARBA00023136"/>
    </source>
</evidence>
<dbReference type="GO" id="GO:0016020">
    <property type="term" value="C:membrane"/>
    <property type="evidence" value="ECO:0007669"/>
    <property type="project" value="UniProtKB-SubCell"/>
</dbReference>
<feature type="compositionally biased region" description="Low complexity" evidence="9">
    <location>
        <begin position="47"/>
        <end position="57"/>
    </location>
</feature>
<dbReference type="PROSITE" id="PS00889">
    <property type="entry name" value="CNMP_BINDING_2"/>
    <property type="match status" value="1"/>
</dbReference>
<evidence type="ECO:0000256" key="5">
    <source>
        <dbReference type="ARBA" id="ARBA00023065"/>
    </source>
</evidence>
<feature type="compositionally biased region" description="Polar residues" evidence="9">
    <location>
        <begin position="213"/>
        <end position="233"/>
    </location>
</feature>
<dbReference type="CDD" id="cd00038">
    <property type="entry name" value="CAP_ED"/>
    <property type="match status" value="1"/>
</dbReference>
<feature type="region of interest" description="Disordered" evidence="9">
    <location>
        <begin position="1"/>
        <end position="63"/>
    </location>
</feature>
<dbReference type="InterPro" id="IPR050866">
    <property type="entry name" value="CNG_cation_channel"/>
</dbReference>
<dbReference type="SUPFAM" id="SSF81324">
    <property type="entry name" value="Voltage-gated potassium channels"/>
    <property type="match status" value="1"/>
</dbReference>
<feature type="compositionally biased region" description="Low complexity" evidence="9">
    <location>
        <begin position="1152"/>
        <end position="1170"/>
    </location>
</feature>
<feature type="transmembrane region" description="Helical" evidence="10">
    <location>
        <begin position="615"/>
        <end position="633"/>
    </location>
</feature>
<feature type="compositionally biased region" description="Polar residues" evidence="9">
    <location>
        <begin position="337"/>
        <end position="349"/>
    </location>
</feature>
<proteinExistence type="predicted"/>
<evidence type="ECO:0000256" key="4">
    <source>
        <dbReference type="ARBA" id="ARBA00022989"/>
    </source>
</evidence>
<dbReference type="SUPFAM" id="SSF51206">
    <property type="entry name" value="cAMP-binding domain-like"/>
    <property type="match status" value="1"/>
</dbReference>
<evidence type="ECO:0000256" key="10">
    <source>
        <dbReference type="SAM" id="Phobius"/>
    </source>
</evidence>
<feature type="compositionally biased region" description="Basic and acidic residues" evidence="9">
    <location>
        <begin position="1072"/>
        <end position="1084"/>
    </location>
</feature>
<feature type="domain" description="Cyclic nucleotide-binding" evidence="11">
    <location>
        <begin position="904"/>
        <end position="1024"/>
    </location>
</feature>
<feature type="transmembrane region" description="Helical" evidence="10">
    <location>
        <begin position="801"/>
        <end position="820"/>
    </location>
</feature>
<evidence type="ECO:0000256" key="2">
    <source>
        <dbReference type="ARBA" id="ARBA00022448"/>
    </source>
</evidence>
<evidence type="ECO:0000256" key="1">
    <source>
        <dbReference type="ARBA" id="ARBA00004141"/>
    </source>
</evidence>
<dbReference type="GO" id="GO:0044877">
    <property type="term" value="F:protein-containing complex binding"/>
    <property type="evidence" value="ECO:0007669"/>
    <property type="project" value="TreeGrafter"/>
</dbReference>
<dbReference type="PROSITE" id="PS00888">
    <property type="entry name" value="CNMP_BINDING_1"/>
    <property type="match status" value="1"/>
</dbReference>
<feature type="transmembrane region" description="Helical" evidence="10">
    <location>
        <begin position="740"/>
        <end position="762"/>
    </location>
</feature>
<dbReference type="PANTHER" id="PTHR45638">
    <property type="entry name" value="CYCLIC NUCLEOTIDE-GATED CATION CHANNEL SUBUNIT A"/>
    <property type="match status" value="1"/>
</dbReference>
<feature type="region of interest" description="Disordered" evidence="9">
    <location>
        <begin position="1122"/>
        <end position="1195"/>
    </location>
</feature>
<keyword evidence="2" id="KW-0813">Transport</keyword>
<evidence type="ECO:0000256" key="9">
    <source>
        <dbReference type="SAM" id="MobiDB-lite"/>
    </source>
</evidence>
<dbReference type="InterPro" id="IPR014710">
    <property type="entry name" value="RmlC-like_jellyroll"/>
</dbReference>
<evidence type="ECO:0000313" key="12">
    <source>
        <dbReference type="EMBL" id="CAD9110976.1"/>
    </source>
</evidence>
<keyword evidence="3 10" id="KW-0812">Transmembrane</keyword>
<dbReference type="Pfam" id="PF00027">
    <property type="entry name" value="cNMP_binding"/>
    <property type="match status" value="1"/>
</dbReference>
<feature type="compositionally biased region" description="Low complexity" evidence="9">
    <location>
        <begin position="104"/>
        <end position="120"/>
    </location>
</feature>
<dbReference type="EMBL" id="HBGF01018451">
    <property type="protein sequence ID" value="CAD9110976.1"/>
    <property type="molecule type" value="Transcribed_RNA"/>
</dbReference>
<comment type="subcellular location">
    <subcellularLocation>
        <location evidence="1">Membrane</location>
        <topology evidence="1">Multi-pass membrane protein</topology>
    </subcellularLocation>
</comment>
<evidence type="ECO:0000256" key="8">
    <source>
        <dbReference type="ARBA" id="ARBA00023303"/>
    </source>
</evidence>
<feature type="compositionally biased region" description="Low complexity" evidence="9">
    <location>
        <begin position="350"/>
        <end position="366"/>
    </location>
</feature>
<keyword evidence="8" id="KW-0407">Ion channel</keyword>
<dbReference type="PROSITE" id="PS50042">
    <property type="entry name" value="CNMP_BINDING_3"/>
    <property type="match status" value="1"/>
</dbReference>
<keyword evidence="6 10" id="KW-0472">Membrane</keyword>
<evidence type="ECO:0000256" key="3">
    <source>
        <dbReference type="ARBA" id="ARBA00022692"/>
    </source>
</evidence>
<dbReference type="SMART" id="SM00100">
    <property type="entry name" value="cNMP"/>
    <property type="match status" value="1"/>
</dbReference>
<feature type="compositionally biased region" description="Polar residues" evidence="9">
    <location>
        <begin position="574"/>
        <end position="586"/>
    </location>
</feature>
<feature type="compositionally biased region" description="Polar residues" evidence="9">
    <location>
        <begin position="169"/>
        <end position="181"/>
    </location>
</feature>
<accession>A0A7S1LQR2</accession>
<feature type="compositionally biased region" description="Basic residues" evidence="9">
    <location>
        <begin position="194"/>
        <end position="209"/>
    </location>
</feature>
<dbReference type="InterPro" id="IPR005821">
    <property type="entry name" value="Ion_trans_dom"/>
</dbReference>
<dbReference type="InterPro" id="IPR000595">
    <property type="entry name" value="cNMP-bd_dom"/>
</dbReference>
<dbReference type="Gene3D" id="2.60.120.10">
    <property type="entry name" value="Jelly Rolls"/>
    <property type="match status" value="1"/>
</dbReference>